<dbReference type="InterPro" id="IPR042100">
    <property type="entry name" value="Bug_dom1"/>
</dbReference>
<dbReference type="PIRSF" id="PIRSF017082">
    <property type="entry name" value="YflP"/>
    <property type="match status" value="1"/>
</dbReference>
<evidence type="ECO:0000313" key="3">
    <source>
        <dbReference type="Proteomes" id="UP000321049"/>
    </source>
</evidence>
<dbReference type="InterPro" id="IPR005064">
    <property type="entry name" value="BUG"/>
</dbReference>
<name>A0A511JS87_9CELL</name>
<evidence type="ECO:0000313" key="2">
    <source>
        <dbReference type="EMBL" id="GEM00344.1"/>
    </source>
</evidence>
<protein>
    <submittedName>
        <fullName evidence="2">C4-dicarboxylate ABC transporter substrate-binding protein</fullName>
    </submittedName>
</protein>
<dbReference type="OrthoDB" id="9780943at2"/>
<sequence length="343" mass="35436">MGVSGARARATGGRALHGGRTCRAVVAAVVVGVLALTGCGVTRGDDGGENRRLRMMIPNSPGGGYDQTGRAATRVMETAGLTGRFEVSNVIGASGTVAMQRLVNERGAQDLLMTMGLGVVGATYTNGSDARVSGATPIAQLIEEQEGLLVPAASPFRTVDDLVEAWRADPGSVRVGGGSSPGGPDHLFPMQLADAVGVDPTEVNYIVYDGGGPLTTALLGAKIDVGTSGLGEFEGQLADGSLRVLAVSGEERLDGVDAPTLVESGIDLVFTNWRGVLAPPGIPDSVRDEHIALLEEMHATAAWQDALEANGWVDAFRTGDDFGEFLVEQDERVAGTLKDLGLL</sequence>
<evidence type="ECO:0000256" key="1">
    <source>
        <dbReference type="ARBA" id="ARBA00006987"/>
    </source>
</evidence>
<proteinExistence type="inferred from homology"/>
<accession>A0A511JS87</accession>
<dbReference type="PANTHER" id="PTHR42928:SF3">
    <property type="entry name" value="UPF0065 PROTEIN YFLP"/>
    <property type="match status" value="1"/>
</dbReference>
<gene>
    <name evidence="2" type="ORF">CTE05_38900</name>
</gene>
<dbReference type="Proteomes" id="UP000321049">
    <property type="component" value="Unassembled WGS sequence"/>
</dbReference>
<dbReference type="RefSeq" id="WP_146847932.1">
    <property type="nucleotide sequence ID" value="NZ_BJWH01000033.1"/>
</dbReference>
<keyword evidence="3" id="KW-1185">Reference proteome</keyword>
<dbReference type="Pfam" id="PF03401">
    <property type="entry name" value="TctC"/>
    <property type="match status" value="1"/>
</dbReference>
<comment type="caution">
    <text evidence="2">The sequence shown here is derived from an EMBL/GenBank/DDBJ whole genome shotgun (WGS) entry which is preliminary data.</text>
</comment>
<comment type="similarity">
    <text evidence="1">Belongs to the UPF0065 (bug) family.</text>
</comment>
<dbReference type="CDD" id="cd07012">
    <property type="entry name" value="PBP2_Bug_TTT"/>
    <property type="match status" value="1"/>
</dbReference>
<dbReference type="PANTHER" id="PTHR42928">
    <property type="entry name" value="TRICARBOXYLATE-BINDING PROTEIN"/>
    <property type="match status" value="1"/>
</dbReference>
<reference evidence="2 3" key="1">
    <citation type="submission" date="2019-07" db="EMBL/GenBank/DDBJ databases">
        <title>Whole genome shotgun sequence of Cellulomonas terrae NBRC 100819.</title>
        <authorList>
            <person name="Hosoyama A."/>
            <person name="Uohara A."/>
            <person name="Ohji S."/>
            <person name="Ichikawa N."/>
        </authorList>
    </citation>
    <scope>NUCLEOTIDE SEQUENCE [LARGE SCALE GENOMIC DNA]</scope>
    <source>
        <strain evidence="2 3">NBRC 100819</strain>
    </source>
</reference>
<organism evidence="2 3">
    <name type="scientific">Cellulomonas terrae</name>
    <dbReference type="NCBI Taxonomy" id="311234"/>
    <lineage>
        <taxon>Bacteria</taxon>
        <taxon>Bacillati</taxon>
        <taxon>Actinomycetota</taxon>
        <taxon>Actinomycetes</taxon>
        <taxon>Micrococcales</taxon>
        <taxon>Cellulomonadaceae</taxon>
        <taxon>Cellulomonas</taxon>
    </lineage>
</organism>
<dbReference type="SUPFAM" id="SSF53850">
    <property type="entry name" value="Periplasmic binding protein-like II"/>
    <property type="match status" value="1"/>
</dbReference>
<dbReference type="AlphaFoldDB" id="A0A511JS87"/>
<dbReference type="Gene3D" id="3.40.190.10">
    <property type="entry name" value="Periplasmic binding protein-like II"/>
    <property type="match status" value="1"/>
</dbReference>
<dbReference type="EMBL" id="BJWH01000033">
    <property type="protein sequence ID" value="GEM00344.1"/>
    <property type="molecule type" value="Genomic_DNA"/>
</dbReference>
<dbReference type="Gene3D" id="3.40.190.150">
    <property type="entry name" value="Bordetella uptake gene, domain 1"/>
    <property type="match status" value="1"/>
</dbReference>